<keyword evidence="3 10" id="KW-0489">Methyltransferase</keyword>
<dbReference type="EMBL" id="CP118108">
    <property type="protein sequence ID" value="WDI04162.1"/>
    <property type="molecule type" value="Genomic_DNA"/>
</dbReference>
<dbReference type="Pfam" id="PF01134">
    <property type="entry name" value="GIDA"/>
    <property type="match status" value="1"/>
</dbReference>
<evidence type="ECO:0000256" key="7">
    <source>
        <dbReference type="ARBA" id="ARBA00022827"/>
    </source>
</evidence>
<gene>
    <name evidence="10 12" type="primary">trmFO</name>
    <name evidence="12" type="ORF">PUW23_09815</name>
    <name evidence="13" type="ORF">PUW25_09505</name>
</gene>
<evidence type="ECO:0000256" key="2">
    <source>
        <dbReference type="ARBA" id="ARBA00022490"/>
    </source>
</evidence>
<keyword evidence="8 10" id="KW-0521">NADP</keyword>
<dbReference type="InterPro" id="IPR002218">
    <property type="entry name" value="MnmG-rel"/>
</dbReference>
<dbReference type="NCBIfam" id="NF003739">
    <property type="entry name" value="PRK05335.1"/>
    <property type="match status" value="1"/>
</dbReference>
<evidence type="ECO:0000256" key="9">
    <source>
        <dbReference type="ARBA" id="ARBA00023027"/>
    </source>
</evidence>
<dbReference type="Gene3D" id="3.50.50.60">
    <property type="entry name" value="FAD/NAD(P)-binding domain"/>
    <property type="match status" value="2"/>
</dbReference>
<keyword evidence="5 10" id="KW-0808">Transferase</keyword>
<evidence type="ECO:0000313" key="15">
    <source>
        <dbReference type="Proteomes" id="UP001221519"/>
    </source>
</evidence>
<comment type="subcellular location">
    <subcellularLocation>
        <location evidence="10">Cytoplasm</location>
    </subcellularLocation>
</comment>
<dbReference type="GO" id="GO:0002098">
    <property type="term" value="P:tRNA wobble uridine modification"/>
    <property type="evidence" value="ECO:0007669"/>
    <property type="project" value="TreeGrafter"/>
</dbReference>
<keyword evidence="7 10" id="KW-0274">FAD</keyword>
<dbReference type="GO" id="GO:0047151">
    <property type="term" value="F:tRNA (uracil(54)-C5)-methyltransferase activity, 5,10-methylenetetrahydrofolate-dependent"/>
    <property type="evidence" value="ECO:0007669"/>
    <property type="project" value="UniProtKB-UniRule"/>
</dbReference>
<evidence type="ECO:0000313" key="12">
    <source>
        <dbReference type="EMBL" id="WDH84479.1"/>
    </source>
</evidence>
<dbReference type="FunFam" id="3.50.50.60:FF:000035">
    <property type="entry name" value="Methylenetetrahydrofolate--tRNA-(uracil-5-)-methyltransferase TrmFO"/>
    <property type="match status" value="1"/>
</dbReference>
<dbReference type="RefSeq" id="WP_047909728.1">
    <property type="nucleotide sequence ID" value="NZ_CP118101.1"/>
</dbReference>
<dbReference type="Proteomes" id="UP001220962">
    <property type="component" value="Chromosome"/>
</dbReference>
<dbReference type="HAMAP" id="MF_01037">
    <property type="entry name" value="TrmFO"/>
    <property type="match status" value="1"/>
</dbReference>
<sequence length="443" mass="48900">MNEKQQVTVIGAGLAGSEAAWQIAQRGVPVKLYEMRPVVKTPAHHTNKFAELVCSNSLRANGLTNAVGVLKEEMRMLDSLVIGSADRNAVPAGGALAVDRDGFSGEITNTLHEHPLITVVNEEIQEIPTDGIVVIATGPLTSPALSSQIKDLMGEEYFYFYDAAAPIVEKESIDMNKVYLASRYDKGEAAYLNCPMNEEEFDRFYDALIAAEVAELKEFEKEIYFEGCMPIEVMMKRGKQTALFGPMKPVGLVNPHTGELPYAVVQLRQDNAAGTLYNLVGFQTHLKWGEQKRVFGMIPGLENAEFVRYGVMHRNTFINSPKLLEPTYQFKNRSNLFFAGQMTGVEGYVESAASGLIAGMNAANLALGKDLTTLPVDSTLGSMANYITTADFKHFQPMNANFGLLPKLEQKIRNKKEKNEALANRALDSIRRFKQEQGLSTVQ</sequence>
<dbReference type="GO" id="GO:0030488">
    <property type="term" value="P:tRNA methylation"/>
    <property type="evidence" value="ECO:0007669"/>
    <property type="project" value="TreeGrafter"/>
</dbReference>
<accession>A0AAX3N6Z3</accession>
<keyword evidence="2 10" id="KW-0963">Cytoplasm</keyword>
<evidence type="ECO:0000256" key="10">
    <source>
        <dbReference type="HAMAP-Rule" id="MF_01037"/>
    </source>
</evidence>
<evidence type="ECO:0000313" key="13">
    <source>
        <dbReference type="EMBL" id="WDI04162.1"/>
    </source>
</evidence>
<comment type="catalytic activity">
    <reaction evidence="10">
        <text>uridine(54) in tRNA + (6R)-5,10-methylene-5,6,7,8-tetrahydrofolate + NADH + H(+) = 5-methyluridine(54) in tRNA + (6S)-5,6,7,8-tetrahydrofolate + NAD(+)</text>
        <dbReference type="Rhea" id="RHEA:16873"/>
        <dbReference type="Rhea" id="RHEA-COMP:10167"/>
        <dbReference type="Rhea" id="RHEA-COMP:10193"/>
        <dbReference type="ChEBI" id="CHEBI:15378"/>
        <dbReference type="ChEBI" id="CHEBI:15636"/>
        <dbReference type="ChEBI" id="CHEBI:57453"/>
        <dbReference type="ChEBI" id="CHEBI:57540"/>
        <dbReference type="ChEBI" id="CHEBI:57945"/>
        <dbReference type="ChEBI" id="CHEBI:65315"/>
        <dbReference type="ChEBI" id="CHEBI:74447"/>
        <dbReference type="EC" id="2.1.1.74"/>
    </reaction>
</comment>
<dbReference type="PANTHER" id="PTHR11806">
    <property type="entry name" value="GLUCOSE INHIBITED DIVISION PROTEIN A"/>
    <property type="match status" value="1"/>
</dbReference>
<reference evidence="12 15" key="1">
    <citation type="submission" date="2023-02" db="EMBL/GenBank/DDBJ databases">
        <title>Pathogen: clinical or host-associated sample.</title>
        <authorList>
            <person name="Hergert J."/>
            <person name="Casey R."/>
            <person name="Wagner J."/>
            <person name="Young E.L."/>
            <person name="Oakeson K.F."/>
        </authorList>
    </citation>
    <scope>NUCLEOTIDE SEQUENCE</scope>
    <source>
        <strain evidence="13 15">2022CK-00829</strain>
        <strain evidence="12">2022CK-00830</strain>
    </source>
</reference>
<dbReference type="GO" id="GO:0050660">
    <property type="term" value="F:flavin adenine dinucleotide binding"/>
    <property type="evidence" value="ECO:0007669"/>
    <property type="project" value="UniProtKB-UniRule"/>
</dbReference>
<comment type="cofactor">
    <cofactor evidence="1 10">
        <name>FAD</name>
        <dbReference type="ChEBI" id="CHEBI:57692"/>
    </cofactor>
</comment>
<dbReference type="Proteomes" id="UP001221519">
    <property type="component" value="Chromosome"/>
</dbReference>
<evidence type="ECO:0000256" key="6">
    <source>
        <dbReference type="ARBA" id="ARBA00022694"/>
    </source>
</evidence>
<organism evidence="12 14">
    <name type="scientific">Paenibacillus urinalis</name>
    <dbReference type="NCBI Taxonomy" id="521520"/>
    <lineage>
        <taxon>Bacteria</taxon>
        <taxon>Bacillati</taxon>
        <taxon>Bacillota</taxon>
        <taxon>Bacilli</taxon>
        <taxon>Bacillales</taxon>
        <taxon>Paenibacillaceae</taxon>
        <taxon>Paenibacillus</taxon>
    </lineage>
</organism>
<feature type="domain" description="MnmG N-terminal" evidence="11">
    <location>
        <begin position="6"/>
        <end position="369"/>
    </location>
</feature>
<proteinExistence type="inferred from homology"/>
<keyword evidence="15" id="KW-1185">Reference proteome</keyword>
<dbReference type="InterPro" id="IPR040131">
    <property type="entry name" value="MnmG_N"/>
</dbReference>
<comment type="function">
    <text evidence="10">Catalyzes the folate-dependent formation of 5-methyl-uridine at position 54 (M-5-U54) in all tRNAs.</text>
</comment>
<dbReference type="AlphaFoldDB" id="A0AAX3N6Z3"/>
<keyword evidence="6 10" id="KW-0819">tRNA processing</keyword>
<evidence type="ECO:0000256" key="3">
    <source>
        <dbReference type="ARBA" id="ARBA00022603"/>
    </source>
</evidence>
<evidence type="ECO:0000259" key="11">
    <source>
        <dbReference type="Pfam" id="PF01134"/>
    </source>
</evidence>
<comment type="catalytic activity">
    <reaction evidence="10">
        <text>uridine(54) in tRNA + (6R)-5,10-methylene-5,6,7,8-tetrahydrofolate + NADPH + H(+) = 5-methyluridine(54) in tRNA + (6S)-5,6,7,8-tetrahydrofolate + NADP(+)</text>
        <dbReference type="Rhea" id="RHEA:62372"/>
        <dbReference type="Rhea" id="RHEA-COMP:10167"/>
        <dbReference type="Rhea" id="RHEA-COMP:10193"/>
        <dbReference type="ChEBI" id="CHEBI:15378"/>
        <dbReference type="ChEBI" id="CHEBI:15636"/>
        <dbReference type="ChEBI" id="CHEBI:57453"/>
        <dbReference type="ChEBI" id="CHEBI:57783"/>
        <dbReference type="ChEBI" id="CHEBI:58349"/>
        <dbReference type="ChEBI" id="CHEBI:65315"/>
        <dbReference type="ChEBI" id="CHEBI:74447"/>
        <dbReference type="EC" id="2.1.1.74"/>
    </reaction>
</comment>
<protein>
    <recommendedName>
        <fullName evidence="10">Methylenetetrahydrofolate--tRNA-(uracil-5-)-methyltransferase TrmFO</fullName>
        <ecNumber evidence="10">2.1.1.74</ecNumber>
    </recommendedName>
    <alternativeName>
        <fullName evidence="10">Folate-dependent tRNA (uracil-5-)-methyltransferase</fullName>
    </alternativeName>
    <alternativeName>
        <fullName evidence="10">Folate-dependent tRNA(M-5-U54)-methyltransferase</fullName>
    </alternativeName>
</protein>
<keyword evidence="9 10" id="KW-0520">NAD</keyword>
<name>A0AAX3N6Z3_9BACL</name>
<dbReference type="PANTHER" id="PTHR11806:SF2">
    <property type="entry name" value="METHYLENETETRAHYDROFOLATE--TRNA-(URACIL-5-)-METHYLTRANSFERASE TRMFO"/>
    <property type="match status" value="1"/>
</dbReference>
<dbReference type="InterPro" id="IPR004417">
    <property type="entry name" value="TrmFO"/>
</dbReference>
<keyword evidence="4 10" id="KW-0285">Flavoprotein</keyword>
<evidence type="ECO:0000256" key="8">
    <source>
        <dbReference type="ARBA" id="ARBA00022857"/>
    </source>
</evidence>
<dbReference type="PROSITE" id="PS01281">
    <property type="entry name" value="GIDA_2"/>
    <property type="match status" value="1"/>
</dbReference>
<dbReference type="EMBL" id="CP118101">
    <property type="protein sequence ID" value="WDH84479.1"/>
    <property type="molecule type" value="Genomic_DNA"/>
</dbReference>
<dbReference type="FunFam" id="3.50.50.60:FF:000040">
    <property type="entry name" value="Methylenetetrahydrofolate--tRNA-(uracil-5-)-methyltransferase TrmFO"/>
    <property type="match status" value="1"/>
</dbReference>
<dbReference type="EC" id="2.1.1.74" evidence="10"/>
<dbReference type="SUPFAM" id="SSF51905">
    <property type="entry name" value="FAD/NAD(P)-binding domain"/>
    <property type="match status" value="1"/>
</dbReference>
<evidence type="ECO:0000256" key="4">
    <source>
        <dbReference type="ARBA" id="ARBA00022630"/>
    </source>
</evidence>
<comment type="similarity">
    <text evidence="10">Belongs to the MnmG family. TrmFO subfamily.</text>
</comment>
<evidence type="ECO:0000256" key="1">
    <source>
        <dbReference type="ARBA" id="ARBA00001974"/>
    </source>
</evidence>
<dbReference type="NCBIfam" id="TIGR00137">
    <property type="entry name" value="gid_trmFO"/>
    <property type="match status" value="1"/>
</dbReference>
<dbReference type="GO" id="GO:0005829">
    <property type="term" value="C:cytosol"/>
    <property type="evidence" value="ECO:0007669"/>
    <property type="project" value="TreeGrafter"/>
</dbReference>
<evidence type="ECO:0000313" key="14">
    <source>
        <dbReference type="Proteomes" id="UP001220962"/>
    </source>
</evidence>
<dbReference type="InterPro" id="IPR036188">
    <property type="entry name" value="FAD/NAD-bd_sf"/>
</dbReference>
<dbReference type="InterPro" id="IPR020595">
    <property type="entry name" value="MnmG-rel_CS"/>
</dbReference>
<feature type="binding site" evidence="10">
    <location>
        <begin position="11"/>
        <end position="16"/>
    </location>
    <ligand>
        <name>FAD</name>
        <dbReference type="ChEBI" id="CHEBI:57692"/>
    </ligand>
</feature>
<evidence type="ECO:0000256" key="5">
    <source>
        <dbReference type="ARBA" id="ARBA00022679"/>
    </source>
</evidence>